<evidence type="ECO:0000256" key="1">
    <source>
        <dbReference type="SAM" id="Coils"/>
    </source>
</evidence>
<proteinExistence type="predicted"/>
<accession>A0A4Y9YIR1</accession>
<evidence type="ECO:0000256" key="2">
    <source>
        <dbReference type="SAM" id="MobiDB-lite"/>
    </source>
</evidence>
<evidence type="ECO:0000313" key="4">
    <source>
        <dbReference type="Proteomes" id="UP000298390"/>
    </source>
</evidence>
<comment type="caution">
    <text evidence="3">The sequence shown here is derived from an EMBL/GenBank/DDBJ whole genome shotgun (WGS) entry which is preliminary data.</text>
</comment>
<feature type="compositionally biased region" description="Polar residues" evidence="2">
    <location>
        <begin position="28"/>
        <end position="38"/>
    </location>
</feature>
<organism evidence="3 4">
    <name type="scientific">Rhodofomes roseus</name>
    <dbReference type="NCBI Taxonomy" id="34475"/>
    <lineage>
        <taxon>Eukaryota</taxon>
        <taxon>Fungi</taxon>
        <taxon>Dikarya</taxon>
        <taxon>Basidiomycota</taxon>
        <taxon>Agaricomycotina</taxon>
        <taxon>Agaricomycetes</taxon>
        <taxon>Polyporales</taxon>
        <taxon>Rhodofomes</taxon>
    </lineage>
</organism>
<feature type="region of interest" description="Disordered" evidence="2">
    <location>
        <begin position="21"/>
        <end position="45"/>
    </location>
</feature>
<dbReference type="AlphaFoldDB" id="A0A4Y9YIR1"/>
<feature type="coiled-coil region" evidence="1">
    <location>
        <begin position="94"/>
        <end position="121"/>
    </location>
</feature>
<keyword evidence="1" id="KW-0175">Coiled coil</keyword>
<reference evidence="3 4" key="1">
    <citation type="submission" date="2019-01" db="EMBL/GenBank/DDBJ databases">
        <title>Genome sequencing of the rare red list fungi Fomitopsis rosea.</title>
        <authorList>
            <person name="Buettner E."/>
            <person name="Kellner H."/>
        </authorList>
    </citation>
    <scope>NUCLEOTIDE SEQUENCE [LARGE SCALE GENOMIC DNA]</scope>
    <source>
        <strain evidence="3 4">DSM 105464</strain>
    </source>
</reference>
<dbReference type="EMBL" id="SEKV01000167">
    <property type="protein sequence ID" value="TFY62424.1"/>
    <property type="molecule type" value="Genomic_DNA"/>
</dbReference>
<dbReference type="Proteomes" id="UP000298390">
    <property type="component" value="Unassembled WGS sequence"/>
</dbReference>
<name>A0A4Y9YIR1_9APHY</name>
<protein>
    <submittedName>
        <fullName evidence="3">Uncharacterized protein</fullName>
    </submittedName>
</protein>
<sequence>MAISDPDYVLRVPVELFMRSSGHARSGHSPTLPRQTGRFTPVSKSPDVTVKPHIVHVVSLVADARPTDVSTPTVYVYPIDNNQSGENDAPLSDHECLVREAEDLRQEVASLRATEQRTTNVGSDSSSAPVDVLSAAAVSLRPAIQSNDTELRGEVALLRAEVVRLKAEAEGIARFIDAPPAYAHSTAEGHA</sequence>
<evidence type="ECO:0000313" key="3">
    <source>
        <dbReference type="EMBL" id="TFY62424.1"/>
    </source>
</evidence>
<gene>
    <name evidence="3" type="ORF">EVJ58_g3870</name>
</gene>